<dbReference type="KEGG" id="tad:TRIADDRAFT_56165"/>
<dbReference type="STRING" id="10228.B3RXD0"/>
<dbReference type="GeneID" id="6753951"/>
<dbReference type="Proteomes" id="UP000009022">
    <property type="component" value="Unassembled WGS sequence"/>
</dbReference>
<dbReference type="InParanoid" id="B3RXD0"/>
<evidence type="ECO:0000259" key="10">
    <source>
        <dbReference type="Pfam" id="PF01636"/>
    </source>
</evidence>
<evidence type="ECO:0000256" key="6">
    <source>
        <dbReference type="ARBA" id="ARBA00036820"/>
    </source>
</evidence>
<dbReference type="SUPFAM" id="SSF56112">
    <property type="entry name" value="Protein kinase-like (PK-like)"/>
    <property type="match status" value="1"/>
</dbReference>
<dbReference type="Gene3D" id="3.90.1200.10">
    <property type="match status" value="1"/>
</dbReference>
<feature type="domain" description="Aminoglycoside phosphotransferase" evidence="10">
    <location>
        <begin position="84"/>
        <end position="316"/>
    </location>
</feature>
<evidence type="ECO:0000256" key="8">
    <source>
        <dbReference type="ARBA" id="ARBA00038873"/>
    </source>
</evidence>
<organism evidence="11 12">
    <name type="scientific">Trichoplax adhaerens</name>
    <name type="common">Trichoplax reptans</name>
    <dbReference type="NCBI Taxonomy" id="10228"/>
    <lineage>
        <taxon>Eukaryota</taxon>
        <taxon>Metazoa</taxon>
        <taxon>Placozoa</taxon>
        <taxon>Uniplacotomia</taxon>
        <taxon>Trichoplacea</taxon>
        <taxon>Trichoplacidae</taxon>
        <taxon>Trichoplax</taxon>
    </lineage>
</organism>
<accession>B3RXD0</accession>
<dbReference type="OrthoDB" id="9973935at2759"/>
<comment type="catalytic activity">
    <reaction evidence="6">
        <text>(5R)-5-hydroxy-L-lysine + GTP = (5R)-5-phosphooxy-L-lysine + GDP + H(+)</text>
        <dbReference type="Rhea" id="RHEA:19049"/>
        <dbReference type="ChEBI" id="CHEBI:15378"/>
        <dbReference type="ChEBI" id="CHEBI:37565"/>
        <dbReference type="ChEBI" id="CHEBI:57882"/>
        <dbReference type="ChEBI" id="CHEBI:58189"/>
        <dbReference type="ChEBI" id="CHEBI:58357"/>
        <dbReference type="EC" id="2.7.1.81"/>
    </reaction>
</comment>
<dbReference type="GO" id="GO:0005737">
    <property type="term" value="C:cytoplasm"/>
    <property type="evidence" value="ECO:0007669"/>
    <property type="project" value="UniProtKB-SubCell"/>
</dbReference>
<dbReference type="HOGENOM" id="CLU_042971_2_0_1"/>
<comment type="subcellular location">
    <subcellularLocation>
        <location evidence="1">Cytoplasm</location>
    </subcellularLocation>
</comment>
<keyword evidence="5" id="KW-0418">Kinase</keyword>
<comment type="function">
    <text evidence="7">Catalyzes the GTP-dependent phosphorylation of 5-hydroxy-L-lysine.</text>
</comment>
<dbReference type="RefSeq" id="XP_002112286.1">
    <property type="nucleotide sequence ID" value="XM_002112250.1"/>
</dbReference>
<proteinExistence type="inferred from homology"/>
<dbReference type="InterPro" id="IPR050249">
    <property type="entry name" value="Pseudomonas-type_ThrB"/>
</dbReference>
<dbReference type="PANTHER" id="PTHR21064">
    <property type="entry name" value="AMINOGLYCOSIDE PHOSPHOTRANSFERASE DOMAIN-CONTAINING PROTEIN-RELATED"/>
    <property type="match status" value="1"/>
</dbReference>
<keyword evidence="4" id="KW-0808">Transferase</keyword>
<reference evidence="11 12" key="1">
    <citation type="journal article" date="2008" name="Nature">
        <title>The Trichoplax genome and the nature of placozoans.</title>
        <authorList>
            <person name="Srivastava M."/>
            <person name="Begovic E."/>
            <person name="Chapman J."/>
            <person name="Putnam N.H."/>
            <person name="Hellsten U."/>
            <person name="Kawashima T."/>
            <person name="Kuo A."/>
            <person name="Mitros T."/>
            <person name="Salamov A."/>
            <person name="Carpenter M.L."/>
            <person name="Signorovitch A.Y."/>
            <person name="Moreno M.A."/>
            <person name="Kamm K."/>
            <person name="Grimwood J."/>
            <person name="Schmutz J."/>
            <person name="Shapiro H."/>
            <person name="Grigoriev I.V."/>
            <person name="Buss L.W."/>
            <person name="Schierwater B."/>
            <person name="Dellaporta S.L."/>
            <person name="Rokhsar D.S."/>
        </authorList>
    </citation>
    <scope>NUCLEOTIDE SEQUENCE [LARGE SCALE GENOMIC DNA]</scope>
    <source>
        <strain evidence="11 12">Grell-BS-1999</strain>
    </source>
</reference>
<evidence type="ECO:0000256" key="1">
    <source>
        <dbReference type="ARBA" id="ARBA00004496"/>
    </source>
</evidence>
<dbReference type="eggNOG" id="ENOG502QT7T">
    <property type="taxonomic scope" value="Eukaryota"/>
</dbReference>
<evidence type="ECO:0000256" key="3">
    <source>
        <dbReference type="ARBA" id="ARBA00022490"/>
    </source>
</evidence>
<dbReference type="AlphaFoldDB" id="B3RXD0"/>
<keyword evidence="12" id="KW-1185">Reference proteome</keyword>
<evidence type="ECO:0000256" key="7">
    <source>
        <dbReference type="ARBA" id="ARBA00037368"/>
    </source>
</evidence>
<evidence type="ECO:0000256" key="5">
    <source>
        <dbReference type="ARBA" id="ARBA00022777"/>
    </source>
</evidence>
<protein>
    <recommendedName>
        <fullName evidence="9">Hydroxylysine kinase</fullName>
        <ecNumber evidence="8">2.7.1.81</ecNumber>
    </recommendedName>
</protein>
<dbReference type="EMBL" id="DS985245">
    <property type="protein sequence ID" value="EDV24396.1"/>
    <property type="molecule type" value="Genomic_DNA"/>
</dbReference>
<dbReference type="EC" id="2.7.1.81" evidence="8"/>
<dbReference type="PhylomeDB" id="B3RXD0"/>
<evidence type="ECO:0000256" key="9">
    <source>
        <dbReference type="ARBA" id="ARBA00040505"/>
    </source>
</evidence>
<dbReference type="Pfam" id="PF01636">
    <property type="entry name" value="APH"/>
    <property type="match status" value="1"/>
</dbReference>
<dbReference type="OMA" id="ELAICIM"/>
<name>B3RXD0_TRIAD</name>
<comment type="similarity">
    <text evidence="2">Belongs to the aminoglycoside phosphotransferase family.</text>
</comment>
<evidence type="ECO:0000256" key="2">
    <source>
        <dbReference type="ARBA" id="ARBA00006219"/>
    </source>
</evidence>
<dbReference type="CTD" id="6753951"/>
<keyword evidence="3" id="KW-0963">Cytoplasm</keyword>
<dbReference type="InterPro" id="IPR011009">
    <property type="entry name" value="Kinase-like_dom_sf"/>
</dbReference>
<dbReference type="PANTHER" id="PTHR21064:SF1">
    <property type="entry name" value="HYDROXYLYSINE KINASE"/>
    <property type="match status" value="1"/>
</dbReference>
<sequence length="394" mass="46079">MADRSLSSSSLTRDRPPLLSKFQLQEILKEMVGKDVHVKEFRELPSYQDRNYYFRLDLDKTGSHIESPILPSSDYQDEIKTINPQYVLKILRSGESKKLALGRLDALLYLGKTGFECSRVIPLRNQEFYKMVAPPKQDGNNQEIQHETTEYIAYILSYIDGSMISTIKPTYDLFYRVGKLVGKIDSNWQGYHAEVLKGNNSIWSLRNFHELRSCIKYCKEEDWSFLETTFHTISKYFKENVKNLRQSTIHSDINQSNILVQHNQEKNDYDITAIIDYGDIDYDCLIFELGITIAYLLLVTEGNPVKPAAYLIAGYHSVLPINETEYKGLHTIIAARYFQSIVLANRQRAQDPDNDYIMSKYNRKWELLRFFTSTSQEEIYKIWDQISWNYNQKP</sequence>
<evidence type="ECO:0000256" key="4">
    <source>
        <dbReference type="ARBA" id="ARBA00022679"/>
    </source>
</evidence>
<gene>
    <name evidence="11" type="ORF">TRIADDRAFT_56165</name>
</gene>
<evidence type="ECO:0000313" key="11">
    <source>
        <dbReference type="EMBL" id="EDV24396.1"/>
    </source>
</evidence>
<dbReference type="GO" id="GO:0019202">
    <property type="term" value="F:amino acid kinase activity"/>
    <property type="evidence" value="ECO:0000318"/>
    <property type="project" value="GO_Central"/>
</dbReference>
<dbReference type="InterPro" id="IPR002575">
    <property type="entry name" value="Aminoglycoside_PTrfase"/>
</dbReference>
<dbReference type="GO" id="GO:0047992">
    <property type="term" value="F:hydroxylysine kinase activity"/>
    <property type="evidence" value="ECO:0007669"/>
    <property type="project" value="UniProtKB-EC"/>
</dbReference>
<evidence type="ECO:0000313" key="12">
    <source>
        <dbReference type="Proteomes" id="UP000009022"/>
    </source>
</evidence>